<dbReference type="InterPro" id="IPR009100">
    <property type="entry name" value="AcylCoA_DH/oxidase_NM_dom_sf"/>
</dbReference>
<dbReference type="GO" id="GO:0050660">
    <property type="term" value="F:flavin adenine dinucleotide binding"/>
    <property type="evidence" value="ECO:0007669"/>
    <property type="project" value="InterPro"/>
</dbReference>
<name>A0A6M6JJD7_9PSEU</name>
<gene>
    <name evidence="8" type="ORF">HOP40_22610</name>
</gene>
<dbReference type="InterPro" id="IPR037069">
    <property type="entry name" value="AcylCoA_DH/ox_N_sf"/>
</dbReference>
<evidence type="ECO:0000259" key="6">
    <source>
        <dbReference type="Pfam" id="PF00441"/>
    </source>
</evidence>
<keyword evidence="5" id="KW-0560">Oxidoreductase</keyword>
<evidence type="ECO:0000256" key="1">
    <source>
        <dbReference type="ARBA" id="ARBA00001974"/>
    </source>
</evidence>
<evidence type="ECO:0000256" key="5">
    <source>
        <dbReference type="ARBA" id="ARBA00023002"/>
    </source>
</evidence>
<accession>A0A6M6JJD7</accession>
<keyword evidence="9" id="KW-1185">Reference proteome</keyword>
<evidence type="ECO:0000259" key="7">
    <source>
        <dbReference type="Pfam" id="PF02771"/>
    </source>
</evidence>
<dbReference type="GO" id="GO:0003995">
    <property type="term" value="F:acyl-CoA dehydrogenase activity"/>
    <property type="evidence" value="ECO:0007669"/>
    <property type="project" value="TreeGrafter"/>
</dbReference>
<feature type="domain" description="Acyl-CoA dehydrogenase/oxidase C-terminal" evidence="6">
    <location>
        <begin position="205"/>
        <end position="337"/>
    </location>
</feature>
<organism evidence="8 9">
    <name type="scientific">Pseudonocardia broussonetiae</name>
    <dbReference type="NCBI Taxonomy" id="2736640"/>
    <lineage>
        <taxon>Bacteria</taxon>
        <taxon>Bacillati</taxon>
        <taxon>Actinomycetota</taxon>
        <taxon>Actinomycetes</taxon>
        <taxon>Pseudonocardiales</taxon>
        <taxon>Pseudonocardiaceae</taxon>
        <taxon>Pseudonocardia</taxon>
    </lineage>
</organism>
<reference evidence="8 9" key="1">
    <citation type="submission" date="2020-05" db="EMBL/GenBank/DDBJ databases">
        <authorList>
            <person name="Mo P."/>
        </authorList>
    </citation>
    <scope>NUCLEOTIDE SEQUENCE [LARGE SCALE GENOMIC DNA]</scope>
    <source>
        <strain evidence="8 9">Gen01</strain>
    </source>
</reference>
<sequence length="346" mass="35458">MRWELSAEQADLRTVLRAWLREHCTTADVRTWADARDAGPFERRFAADGWAGVGTPEELGGQGGGLVEQAIVAEELGRAVAPSALWTGSVLAAPALAGAPDAAAGLFAGEPVVLAVPSDAVPGPRHARGPGPVRSVLGGDRGARLLVPGRDGAFLLVGPDDADVVARALTDGTRSVADVGAPRAAVDVPGDVDAVLGAVALRAAVLVSADALGAAERMLEMSVAYALERRQFGVPIGSFQAVQHAAAQMLVQVESARSIVYLAAASVGSGHPDAGMHAAAAKAQVTAGAAVLADTALTLHGAIGYTWEHDLQLSYKRAKLDRVLFGAPKAWNERIAAALELVPAPV</sequence>
<dbReference type="AlphaFoldDB" id="A0A6M6JJD7"/>
<dbReference type="PANTHER" id="PTHR43884:SF20">
    <property type="entry name" value="ACYL-COA DEHYDROGENASE FADE28"/>
    <property type="match status" value="1"/>
</dbReference>
<proteinExistence type="inferred from homology"/>
<dbReference type="KEGG" id="pbro:HOP40_22610"/>
<evidence type="ECO:0000313" key="8">
    <source>
        <dbReference type="EMBL" id="QJY48244.1"/>
    </source>
</evidence>
<evidence type="ECO:0000256" key="4">
    <source>
        <dbReference type="ARBA" id="ARBA00022827"/>
    </source>
</evidence>
<evidence type="ECO:0000313" key="9">
    <source>
        <dbReference type="Proteomes" id="UP000505377"/>
    </source>
</evidence>
<dbReference type="Gene3D" id="1.10.540.10">
    <property type="entry name" value="Acyl-CoA dehydrogenase/oxidase, N-terminal domain"/>
    <property type="match status" value="1"/>
</dbReference>
<dbReference type="SUPFAM" id="SSF47203">
    <property type="entry name" value="Acyl-CoA dehydrogenase C-terminal domain-like"/>
    <property type="match status" value="1"/>
</dbReference>
<dbReference type="InterPro" id="IPR013786">
    <property type="entry name" value="AcylCoA_DH/ox_N"/>
</dbReference>
<dbReference type="Pfam" id="PF00441">
    <property type="entry name" value="Acyl-CoA_dh_1"/>
    <property type="match status" value="1"/>
</dbReference>
<dbReference type="Pfam" id="PF02771">
    <property type="entry name" value="Acyl-CoA_dh_N"/>
    <property type="match status" value="1"/>
</dbReference>
<dbReference type="Proteomes" id="UP000505377">
    <property type="component" value="Chromosome"/>
</dbReference>
<keyword evidence="4" id="KW-0274">FAD</keyword>
<evidence type="ECO:0000256" key="2">
    <source>
        <dbReference type="ARBA" id="ARBA00009347"/>
    </source>
</evidence>
<dbReference type="InterPro" id="IPR036250">
    <property type="entry name" value="AcylCo_DH-like_C"/>
</dbReference>
<keyword evidence="3" id="KW-0285">Flavoprotein</keyword>
<dbReference type="SUPFAM" id="SSF56645">
    <property type="entry name" value="Acyl-CoA dehydrogenase NM domain-like"/>
    <property type="match status" value="1"/>
</dbReference>
<dbReference type="InterPro" id="IPR009075">
    <property type="entry name" value="AcylCo_DH/oxidase_C"/>
</dbReference>
<comment type="cofactor">
    <cofactor evidence="1">
        <name>FAD</name>
        <dbReference type="ChEBI" id="CHEBI:57692"/>
    </cofactor>
</comment>
<protein>
    <submittedName>
        <fullName evidence="8">Acyl-CoA dehydrogenase</fullName>
    </submittedName>
</protein>
<comment type="similarity">
    <text evidence="2">Belongs to the acyl-CoA dehydrogenase family.</text>
</comment>
<feature type="domain" description="Acyl-CoA dehydrogenase/oxidase N-terminal" evidence="7">
    <location>
        <begin position="6"/>
        <end position="96"/>
    </location>
</feature>
<dbReference type="EMBL" id="CP053564">
    <property type="protein sequence ID" value="QJY48244.1"/>
    <property type="molecule type" value="Genomic_DNA"/>
</dbReference>
<dbReference type="PANTHER" id="PTHR43884">
    <property type="entry name" value="ACYL-COA DEHYDROGENASE"/>
    <property type="match status" value="1"/>
</dbReference>
<dbReference type="Gene3D" id="1.20.140.10">
    <property type="entry name" value="Butyryl-CoA Dehydrogenase, subunit A, domain 3"/>
    <property type="match status" value="1"/>
</dbReference>
<evidence type="ECO:0000256" key="3">
    <source>
        <dbReference type="ARBA" id="ARBA00022630"/>
    </source>
</evidence>
<dbReference type="RefSeq" id="WP_172161741.1">
    <property type="nucleotide sequence ID" value="NZ_CP053564.1"/>
</dbReference>